<dbReference type="PANTHER" id="PTHR48081:SF33">
    <property type="entry name" value="KYNURENINE FORMAMIDASE"/>
    <property type="match status" value="1"/>
</dbReference>
<evidence type="ECO:0000313" key="3">
    <source>
        <dbReference type="EMBL" id="GAO31871.1"/>
    </source>
</evidence>
<evidence type="ECO:0000259" key="2">
    <source>
        <dbReference type="Pfam" id="PF20434"/>
    </source>
</evidence>
<accession>A0A0E9M388</accession>
<organism evidence="3 4">
    <name type="scientific">Geofilum rubicundum JCM 15548</name>
    <dbReference type="NCBI Taxonomy" id="1236989"/>
    <lineage>
        <taxon>Bacteria</taxon>
        <taxon>Pseudomonadati</taxon>
        <taxon>Bacteroidota</taxon>
        <taxon>Bacteroidia</taxon>
        <taxon>Marinilabiliales</taxon>
        <taxon>Marinilabiliaceae</taxon>
        <taxon>Geofilum</taxon>
    </lineage>
</organism>
<gene>
    <name evidence="3" type="ORF">JCM15548_14276</name>
</gene>
<comment type="caution">
    <text evidence="3">The sequence shown here is derived from an EMBL/GenBank/DDBJ whole genome shotgun (WGS) entry which is preliminary data.</text>
</comment>
<keyword evidence="1" id="KW-0378">Hydrolase</keyword>
<dbReference type="SUPFAM" id="SSF53474">
    <property type="entry name" value="alpha/beta-Hydrolases"/>
    <property type="match status" value="1"/>
</dbReference>
<dbReference type="InterPro" id="IPR029058">
    <property type="entry name" value="AB_hydrolase_fold"/>
</dbReference>
<keyword evidence="4" id="KW-1185">Reference proteome</keyword>
<dbReference type="Gene3D" id="3.40.50.1820">
    <property type="entry name" value="alpha/beta hydrolase"/>
    <property type="match status" value="1"/>
</dbReference>
<proteinExistence type="predicted"/>
<dbReference type="GO" id="GO:0016787">
    <property type="term" value="F:hydrolase activity"/>
    <property type="evidence" value="ECO:0007669"/>
    <property type="project" value="UniProtKB-KW"/>
</dbReference>
<feature type="domain" description="BD-FAE-like" evidence="2">
    <location>
        <begin position="74"/>
        <end position="214"/>
    </location>
</feature>
<dbReference type="STRING" id="1236989.JCM15548_14276"/>
<dbReference type="AlphaFoldDB" id="A0A0E9M388"/>
<sequence>MALYGWGFISVSGQMHPTSMSFPVDTSFNIRSEFKKQVKYHPHIEVASIGDTTQLTTIRDVVYTTYGERALHADIAYPRMDDHQLLPVILFIHGGGWRSGDKSMEHPMAFEMARRGYAAVMVEYRRSMEALYPAAVKDIVTAIKWVKANEGQSPFDTTQIILAGTSSGGQLAALIGSINNTNDVFTTTPYPEHHAEVQAVINIDGVSALYILNLARVRIAQGSRRQLPFGLVLR</sequence>
<dbReference type="EMBL" id="BAZW01000066">
    <property type="protein sequence ID" value="GAO31871.1"/>
    <property type="molecule type" value="Genomic_DNA"/>
</dbReference>
<evidence type="ECO:0000313" key="4">
    <source>
        <dbReference type="Proteomes" id="UP000032900"/>
    </source>
</evidence>
<protein>
    <submittedName>
        <fullName evidence="3">Lipase</fullName>
    </submittedName>
</protein>
<dbReference type="PANTHER" id="PTHR48081">
    <property type="entry name" value="AB HYDROLASE SUPERFAMILY PROTEIN C4A8.06C"/>
    <property type="match status" value="1"/>
</dbReference>
<reference evidence="3 4" key="1">
    <citation type="journal article" date="2015" name="Microbes Environ.">
        <title>Distribution and evolution of nitrogen fixation genes in the phylum bacteroidetes.</title>
        <authorList>
            <person name="Inoue J."/>
            <person name="Oshima K."/>
            <person name="Suda W."/>
            <person name="Sakamoto M."/>
            <person name="Iino T."/>
            <person name="Noda S."/>
            <person name="Hongoh Y."/>
            <person name="Hattori M."/>
            <person name="Ohkuma M."/>
        </authorList>
    </citation>
    <scope>NUCLEOTIDE SEQUENCE [LARGE SCALE GENOMIC DNA]</scope>
    <source>
        <strain evidence="3">JCM 15548</strain>
    </source>
</reference>
<evidence type="ECO:0000256" key="1">
    <source>
        <dbReference type="ARBA" id="ARBA00022801"/>
    </source>
</evidence>
<dbReference type="InterPro" id="IPR049492">
    <property type="entry name" value="BD-FAE-like_dom"/>
</dbReference>
<name>A0A0E9M388_9BACT</name>
<dbReference type="Proteomes" id="UP000032900">
    <property type="component" value="Unassembled WGS sequence"/>
</dbReference>
<dbReference type="Pfam" id="PF20434">
    <property type="entry name" value="BD-FAE"/>
    <property type="match status" value="1"/>
</dbReference>
<dbReference type="InterPro" id="IPR050300">
    <property type="entry name" value="GDXG_lipolytic_enzyme"/>
</dbReference>